<sequence>MKIDRLIGILSILLQQEKVTAPYLAEKFEVTRRTISRDIENLCKAGIPIVTAQGKNGGISIMDGYRFDRTLLTSSDMQAILAGLRSLDSVSGTSRYQLLMDKLSVGNSEVLASNSHILIDLSSWYKSSLAPKIELIQSAIDAGKMISFTYYAPGGKSLRTIEPYCLVFQWASWCVWGYCTARTDFRMFKLNRMVELTCLNQRFSPRTLPPFQADAETIWPRSIQAEVEFAPSMKWRLVEEYGPESFSVLPGGKLLFQAGFSDKENLFSWLLSFGDCAELTAPAGLRAEFFALLQKMMKFYDKT</sequence>
<keyword evidence="1" id="KW-0805">Transcription regulation</keyword>
<dbReference type="PIRSF" id="PIRSF016838">
    <property type="entry name" value="PafC"/>
    <property type="match status" value="1"/>
</dbReference>
<dbReference type="InterPro" id="IPR013196">
    <property type="entry name" value="HTH_11"/>
</dbReference>
<evidence type="ECO:0000256" key="2">
    <source>
        <dbReference type="ARBA" id="ARBA00023163"/>
    </source>
</evidence>
<dbReference type="RefSeq" id="WP_249311292.1">
    <property type="nucleotide sequence ID" value="NZ_JACRSU010000001.1"/>
</dbReference>
<proteinExistence type="predicted"/>
<evidence type="ECO:0000313" key="5">
    <source>
        <dbReference type="Proteomes" id="UP000611762"/>
    </source>
</evidence>
<dbReference type="PANTHER" id="PTHR34580:SF1">
    <property type="entry name" value="PROTEIN PAFC"/>
    <property type="match status" value="1"/>
</dbReference>
<gene>
    <name evidence="4" type="ORF">H8698_04190</name>
</gene>
<feature type="domain" description="HTH deoR-type" evidence="3">
    <location>
        <begin position="2"/>
        <end position="61"/>
    </location>
</feature>
<dbReference type="InterPro" id="IPR051534">
    <property type="entry name" value="CBASS_pafABC_assoc_protein"/>
</dbReference>
<dbReference type="Pfam" id="PF13280">
    <property type="entry name" value="WYL"/>
    <property type="match status" value="1"/>
</dbReference>
<dbReference type="Pfam" id="PF25583">
    <property type="entry name" value="WCX"/>
    <property type="match status" value="1"/>
</dbReference>
<evidence type="ECO:0000256" key="1">
    <source>
        <dbReference type="ARBA" id="ARBA00023015"/>
    </source>
</evidence>
<dbReference type="GO" id="GO:0003700">
    <property type="term" value="F:DNA-binding transcription factor activity"/>
    <property type="evidence" value="ECO:0007669"/>
    <property type="project" value="InterPro"/>
</dbReference>
<dbReference type="PROSITE" id="PS51000">
    <property type="entry name" value="HTH_DEOR_2"/>
    <property type="match status" value="1"/>
</dbReference>
<dbReference type="Gene3D" id="1.10.10.10">
    <property type="entry name" value="Winged helix-like DNA-binding domain superfamily/Winged helix DNA-binding domain"/>
    <property type="match status" value="1"/>
</dbReference>
<dbReference type="PROSITE" id="PS52050">
    <property type="entry name" value="WYL"/>
    <property type="match status" value="1"/>
</dbReference>
<comment type="caution">
    <text evidence="4">The sequence shown here is derived from an EMBL/GenBank/DDBJ whole genome shotgun (WGS) entry which is preliminary data.</text>
</comment>
<dbReference type="SUPFAM" id="SSF46785">
    <property type="entry name" value="Winged helix' DNA-binding domain"/>
    <property type="match status" value="1"/>
</dbReference>
<dbReference type="Proteomes" id="UP000611762">
    <property type="component" value="Unassembled WGS sequence"/>
</dbReference>
<dbReference type="PANTHER" id="PTHR34580">
    <property type="match status" value="1"/>
</dbReference>
<dbReference type="AlphaFoldDB" id="A0A926DM00"/>
<dbReference type="EMBL" id="JACRSU010000001">
    <property type="protein sequence ID" value="MBC8540172.1"/>
    <property type="molecule type" value="Genomic_DNA"/>
</dbReference>
<dbReference type="InterPro" id="IPR036390">
    <property type="entry name" value="WH_DNA-bd_sf"/>
</dbReference>
<dbReference type="InterPro" id="IPR057727">
    <property type="entry name" value="WCX_dom"/>
</dbReference>
<keyword evidence="2" id="KW-0804">Transcription</keyword>
<dbReference type="Pfam" id="PF08279">
    <property type="entry name" value="HTH_11"/>
    <property type="match status" value="1"/>
</dbReference>
<evidence type="ECO:0000259" key="3">
    <source>
        <dbReference type="PROSITE" id="PS51000"/>
    </source>
</evidence>
<dbReference type="InterPro" id="IPR028349">
    <property type="entry name" value="PafC-like"/>
</dbReference>
<protein>
    <submittedName>
        <fullName evidence="4">YafY family transcriptional regulator</fullName>
    </submittedName>
</protein>
<keyword evidence="5" id="KW-1185">Reference proteome</keyword>
<dbReference type="InterPro" id="IPR036388">
    <property type="entry name" value="WH-like_DNA-bd_sf"/>
</dbReference>
<name>A0A926DM00_9FIRM</name>
<dbReference type="InterPro" id="IPR026881">
    <property type="entry name" value="WYL_dom"/>
</dbReference>
<reference evidence="4" key="1">
    <citation type="submission" date="2020-08" db="EMBL/GenBank/DDBJ databases">
        <title>Genome public.</title>
        <authorList>
            <person name="Liu C."/>
            <person name="Sun Q."/>
        </authorList>
    </citation>
    <scope>NUCLEOTIDE SEQUENCE</scope>
    <source>
        <strain evidence="4">H8</strain>
    </source>
</reference>
<evidence type="ECO:0000313" key="4">
    <source>
        <dbReference type="EMBL" id="MBC8540172.1"/>
    </source>
</evidence>
<organism evidence="4 5">
    <name type="scientific">Congzhengia minquanensis</name>
    <dbReference type="NCBI Taxonomy" id="2763657"/>
    <lineage>
        <taxon>Bacteria</taxon>
        <taxon>Bacillati</taxon>
        <taxon>Bacillota</taxon>
        <taxon>Clostridia</taxon>
        <taxon>Eubacteriales</taxon>
        <taxon>Oscillospiraceae</taxon>
        <taxon>Congzhengia</taxon>
    </lineage>
</organism>
<accession>A0A926DM00</accession>
<dbReference type="InterPro" id="IPR001034">
    <property type="entry name" value="DeoR_HTH"/>
</dbReference>